<sequence length="296" mass="32377">MKTLAFIHSESTRTAVGDFAPVVSVFSHYELGNSVSPFLLLDHIGPSYLQPTHLKKGVSEHPHRGFETVTIVYQGELAHQDSTGGGGVIGAGDVQWMTAGAGVLHEEVFSEAFSKTGGAFEMIQLWVNLPTKDKMNSARYQHLSHEAIPKLELAKAQGTVRVIEGTYENQIGPAQTHSPMNVLDVQLTAGTKTVLPVSEGETTLLYIRSGRLQLNSGEMIEAQQMAVMSNHGEDFEIKAVQDSAFLLLSGKPLNEPIYGRGYFVMNTFTEVLQAYEDLKQEHFIAPCTKPNATDET</sequence>
<dbReference type="CDD" id="cd02247">
    <property type="entry name" value="cupin_pirin_C"/>
    <property type="match status" value="1"/>
</dbReference>
<feature type="binding site" evidence="2">
    <location>
        <position position="107"/>
    </location>
    <ligand>
        <name>Fe cation</name>
        <dbReference type="ChEBI" id="CHEBI:24875"/>
    </ligand>
</feature>
<accession>A0AA42SQE9</accession>
<comment type="cofactor">
    <cofactor evidence="2">
        <name>Fe cation</name>
        <dbReference type="ChEBI" id="CHEBI:24875"/>
    </cofactor>
    <text evidence="2">Binds 1 Fe cation per subunit.</text>
</comment>
<dbReference type="PIRSF" id="PIRSF006232">
    <property type="entry name" value="Pirin"/>
    <property type="match status" value="1"/>
</dbReference>
<evidence type="ECO:0000313" key="7">
    <source>
        <dbReference type="Proteomes" id="UP001159915"/>
    </source>
</evidence>
<protein>
    <submittedName>
        <fullName evidence="6">Pirin family protein</fullName>
    </submittedName>
</protein>
<dbReference type="InterPro" id="IPR003829">
    <property type="entry name" value="Pirin_N_dom"/>
</dbReference>
<evidence type="ECO:0000256" key="2">
    <source>
        <dbReference type="PIRSR" id="PIRSR006232-1"/>
    </source>
</evidence>
<feature type="domain" description="Pirin N-terminal" evidence="4">
    <location>
        <begin position="26"/>
        <end position="127"/>
    </location>
</feature>
<dbReference type="InterPro" id="IPR008778">
    <property type="entry name" value="Pirin_C_dom"/>
</dbReference>
<comment type="caution">
    <text evidence="6">The sequence shown here is derived from an EMBL/GenBank/DDBJ whole genome shotgun (WGS) entry which is preliminary data.</text>
</comment>
<dbReference type="RefSeq" id="WP_125281047.1">
    <property type="nucleotide sequence ID" value="NZ_CP068187.1"/>
</dbReference>
<dbReference type="Proteomes" id="UP001159915">
    <property type="component" value="Unassembled WGS sequence"/>
</dbReference>
<evidence type="ECO:0000313" key="6">
    <source>
        <dbReference type="EMBL" id="MDH0970427.1"/>
    </source>
</evidence>
<feature type="binding site" evidence="2">
    <location>
        <position position="61"/>
    </location>
    <ligand>
        <name>Fe cation</name>
        <dbReference type="ChEBI" id="CHEBI:24875"/>
    </ligand>
</feature>
<dbReference type="InterPro" id="IPR014710">
    <property type="entry name" value="RmlC-like_jellyroll"/>
</dbReference>
<dbReference type="CDD" id="cd02909">
    <property type="entry name" value="cupin_pirin_N"/>
    <property type="match status" value="1"/>
</dbReference>
<evidence type="ECO:0000259" key="4">
    <source>
        <dbReference type="Pfam" id="PF02678"/>
    </source>
</evidence>
<keyword evidence="2" id="KW-0408">Iron</keyword>
<dbReference type="Pfam" id="PF05726">
    <property type="entry name" value="Pirin_C"/>
    <property type="match status" value="1"/>
</dbReference>
<dbReference type="PANTHER" id="PTHR43594:SF1">
    <property type="entry name" value="QUERCETIN 2,3-DIOXYGENASE PA2418-RELATED"/>
    <property type="match status" value="1"/>
</dbReference>
<evidence type="ECO:0000256" key="3">
    <source>
        <dbReference type="RuleBase" id="RU003457"/>
    </source>
</evidence>
<gene>
    <name evidence="6" type="ORF">N5C10_14680</name>
</gene>
<feature type="domain" description="Pirin C-terminal" evidence="5">
    <location>
        <begin position="182"/>
        <end position="283"/>
    </location>
</feature>
<comment type="similarity">
    <text evidence="1 3">Belongs to the pirin family.</text>
</comment>
<feature type="binding site" evidence="2">
    <location>
        <position position="63"/>
    </location>
    <ligand>
        <name>Fe cation</name>
        <dbReference type="ChEBI" id="CHEBI:24875"/>
    </ligand>
</feature>
<dbReference type="InterPro" id="IPR053186">
    <property type="entry name" value="QDO-related"/>
</dbReference>
<dbReference type="SUPFAM" id="SSF51182">
    <property type="entry name" value="RmlC-like cupins"/>
    <property type="match status" value="1"/>
</dbReference>
<feature type="binding site" evidence="2">
    <location>
        <position position="105"/>
    </location>
    <ligand>
        <name>Fe cation</name>
        <dbReference type="ChEBI" id="CHEBI:24875"/>
    </ligand>
</feature>
<dbReference type="InterPro" id="IPR011051">
    <property type="entry name" value="RmlC_Cupin_sf"/>
</dbReference>
<dbReference type="PANTHER" id="PTHR43594">
    <property type="entry name" value="QUERCETIN 2,3-DIOXYGENASE"/>
    <property type="match status" value="1"/>
</dbReference>
<evidence type="ECO:0000256" key="1">
    <source>
        <dbReference type="ARBA" id="ARBA00008416"/>
    </source>
</evidence>
<dbReference type="Pfam" id="PF02678">
    <property type="entry name" value="Pirin"/>
    <property type="match status" value="1"/>
</dbReference>
<dbReference type="GO" id="GO:0046872">
    <property type="term" value="F:metal ion binding"/>
    <property type="evidence" value="ECO:0007669"/>
    <property type="project" value="UniProtKB-KW"/>
</dbReference>
<dbReference type="EMBL" id="JAOCBE010000001">
    <property type="protein sequence ID" value="MDH0970427.1"/>
    <property type="molecule type" value="Genomic_DNA"/>
</dbReference>
<name>A0AA42SQE9_ACIJO</name>
<evidence type="ECO:0000259" key="5">
    <source>
        <dbReference type="Pfam" id="PF05726"/>
    </source>
</evidence>
<organism evidence="6 7">
    <name type="scientific">Acinetobacter johnsonii</name>
    <dbReference type="NCBI Taxonomy" id="40214"/>
    <lineage>
        <taxon>Bacteria</taxon>
        <taxon>Pseudomonadati</taxon>
        <taxon>Pseudomonadota</taxon>
        <taxon>Gammaproteobacteria</taxon>
        <taxon>Moraxellales</taxon>
        <taxon>Moraxellaceae</taxon>
        <taxon>Acinetobacter</taxon>
    </lineage>
</organism>
<keyword evidence="2" id="KW-0479">Metal-binding</keyword>
<proteinExistence type="inferred from homology"/>
<dbReference type="Gene3D" id="2.60.120.10">
    <property type="entry name" value="Jelly Rolls"/>
    <property type="match status" value="2"/>
</dbReference>
<dbReference type="InterPro" id="IPR012093">
    <property type="entry name" value="Pirin"/>
</dbReference>
<reference evidence="6" key="1">
    <citation type="submission" date="2022-09" db="EMBL/GenBank/DDBJ databases">
        <title>Intensive care unit water sources are persistently colonized with multi-drug resistant bacteria and are the site of extensive horizontal gene transfer of antibiotic resistance genes.</title>
        <authorList>
            <person name="Diorio-Toth L."/>
        </authorList>
    </citation>
    <scope>NUCLEOTIDE SEQUENCE</scope>
    <source>
        <strain evidence="6">GD03920</strain>
    </source>
</reference>
<dbReference type="AlphaFoldDB" id="A0AA42SQE9"/>